<evidence type="ECO:0000256" key="1">
    <source>
        <dbReference type="SAM" id="Phobius"/>
    </source>
</evidence>
<reference evidence="3" key="1">
    <citation type="journal article" date="2020" name="mSystems">
        <title>Genome- and Community-Level Interaction Insights into Carbon Utilization and Element Cycling Functions of Hydrothermarchaeota in Hydrothermal Sediment.</title>
        <authorList>
            <person name="Zhou Z."/>
            <person name="Liu Y."/>
            <person name="Xu W."/>
            <person name="Pan J."/>
            <person name="Luo Z.H."/>
            <person name="Li M."/>
        </authorList>
    </citation>
    <scope>NUCLEOTIDE SEQUENCE [LARGE SCALE GENOMIC DNA]</scope>
    <source>
        <strain evidence="3">HyVt-19</strain>
    </source>
</reference>
<keyword evidence="1" id="KW-0472">Membrane</keyword>
<comment type="caution">
    <text evidence="3">The sequence shown here is derived from an EMBL/GenBank/DDBJ whole genome shotgun (WGS) entry which is preliminary data.</text>
</comment>
<keyword evidence="1" id="KW-1133">Transmembrane helix</keyword>
<name>A0A7C0WUR9_9BACT</name>
<dbReference type="Pfam" id="PF14238">
    <property type="entry name" value="DUF4340"/>
    <property type="match status" value="1"/>
</dbReference>
<organism evidence="3">
    <name type="scientific">Thermodesulforhabdus norvegica</name>
    <dbReference type="NCBI Taxonomy" id="39841"/>
    <lineage>
        <taxon>Bacteria</taxon>
        <taxon>Pseudomonadati</taxon>
        <taxon>Thermodesulfobacteriota</taxon>
        <taxon>Syntrophobacteria</taxon>
        <taxon>Syntrophobacterales</taxon>
        <taxon>Thermodesulforhabdaceae</taxon>
        <taxon>Thermodesulforhabdus</taxon>
    </lineage>
</organism>
<proteinExistence type="predicted"/>
<feature type="transmembrane region" description="Helical" evidence="1">
    <location>
        <begin position="7"/>
        <end position="24"/>
    </location>
</feature>
<dbReference type="Proteomes" id="UP000886355">
    <property type="component" value="Unassembled WGS sequence"/>
</dbReference>
<sequence>MRRWRRVIIYLVVFIFLGGYFYYFEVVKRHEKEERKRLEKKVFHFEPDGASEVHLVRPNSKKIIIKKTGSKWMLEEPVKTEADQASVKGLVNVVADIEANKWLDVEKREALKNYGLDKPALEITVMVNGKTYSLRVGQKNPAGTSYYAQVAGQNRVFLMDTGRWGVLNKQLFDLRRKELVTFEDEDVKSLTIGWDNSSSVQLVREGGGWKCVGNPGMKIKNSKVENVLDQIRWMRARKFLSFENPNLKDYGLDRPKVSIVVVTGDDKKHEVLLAEPRKDNEKEAKNFLVAYTGDLPFVVYVDKDILNEIPKSPRDVEDRSVFVWKEEDVYKVAWAEGGKAYEVVKLSEDKWGIRIKDGEKPKEMKESWRVRSLFWELEDIEYDSVASSASSPPSKPAMEISFFDKTGKELGRWVWGKLPEDGEKLVPLWITEGGKTKTVNIKAEGLKGVKEKIDDILKEFEQEDRKAKDKYNH</sequence>
<keyword evidence="1" id="KW-0812">Transmembrane</keyword>
<evidence type="ECO:0000313" key="3">
    <source>
        <dbReference type="EMBL" id="HDL89890.1"/>
    </source>
</evidence>
<gene>
    <name evidence="3" type="ORF">ENG14_03195</name>
</gene>
<dbReference type="EMBL" id="DQZW01000149">
    <property type="protein sequence ID" value="HDL89890.1"/>
    <property type="molecule type" value="Genomic_DNA"/>
</dbReference>
<dbReference type="InterPro" id="IPR025641">
    <property type="entry name" value="DUF4340"/>
</dbReference>
<accession>A0A7C0WUR9</accession>
<feature type="domain" description="DUF4340" evidence="2">
    <location>
        <begin position="72"/>
        <end position="255"/>
    </location>
</feature>
<dbReference type="AlphaFoldDB" id="A0A7C0WUR9"/>
<protein>
    <submittedName>
        <fullName evidence="3">DUF4340 domain-containing protein</fullName>
    </submittedName>
</protein>
<evidence type="ECO:0000259" key="2">
    <source>
        <dbReference type="Pfam" id="PF14238"/>
    </source>
</evidence>